<evidence type="ECO:0000313" key="2">
    <source>
        <dbReference type="Proteomes" id="UP000596661"/>
    </source>
</evidence>
<dbReference type="AlphaFoldDB" id="A0A803PJR7"/>
<sequence length="121" mass="13535">MKEVVVWCGVWVEHPMSRNYKSAKKMGLTSVSNAAETVCAQIERRPVYIPWSFKSAVTWARQREEEAETVRFGVIPSVPSGSESARGAVWVGKSMAPSGLGSQWCRLGWEASFEREKAEKL</sequence>
<organism evidence="1 2">
    <name type="scientific">Cannabis sativa</name>
    <name type="common">Hemp</name>
    <name type="synonym">Marijuana</name>
    <dbReference type="NCBI Taxonomy" id="3483"/>
    <lineage>
        <taxon>Eukaryota</taxon>
        <taxon>Viridiplantae</taxon>
        <taxon>Streptophyta</taxon>
        <taxon>Embryophyta</taxon>
        <taxon>Tracheophyta</taxon>
        <taxon>Spermatophyta</taxon>
        <taxon>Magnoliopsida</taxon>
        <taxon>eudicotyledons</taxon>
        <taxon>Gunneridae</taxon>
        <taxon>Pentapetalae</taxon>
        <taxon>rosids</taxon>
        <taxon>fabids</taxon>
        <taxon>Rosales</taxon>
        <taxon>Cannabaceae</taxon>
        <taxon>Cannabis</taxon>
    </lineage>
</organism>
<evidence type="ECO:0000313" key="1">
    <source>
        <dbReference type="EnsemblPlants" id="cds.evm.model.05.1044"/>
    </source>
</evidence>
<accession>A0A803PJR7</accession>
<reference evidence="1" key="1">
    <citation type="submission" date="2018-11" db="EMBL/GenBank/DDBJ databases">
        <authorList>
            <person name="Grassa J C."/>
        </authorList>
    </citation>
    <scope>NUCLEOTIDE SEQUENCE [LARGE SCALE GENOMIC DNA]</scope>
</reference>
<dbReference type="Gramene" id="evm.model.05.1044">
    <property type="protein sequence ID" value="cds.evm.model.05.1044"/>
    <property type="gene ID" value="evm.TU.05.1044"/>
</dbReference>
<name>A0A803PJR7_CANSA</name>
<keyword evidence="2" id="KW-1185">Reference proteome</keyword>
<proteinExistence type="predicted"/>
<reference evidence="1" key="2">
    <citation type="submission" date="2021-03" db="UniProtKB">
        <authorList>
            <consortium name="EnsemblPlants"/>
        </authorList>
    </citation>
    <scope>IDENTIFICATION</scope>
</reference>
<dbReference type="EnsemblPlants" id="evm.model.05.1044">
    <property type="protein sequence ID" value="cds.evm.model.05.1044"/>
    <property type="gene ID" value="evm.TU.05.1044"/>
</dbReference>
<dbReference type="Proteomes" id="UP000596661">
    <property type="component" value="Chromosome 5"/>
</dbReference>
<protein>
    <submittedName>
        <fullName evidence="1">Uncharacterized protein</fullName>
    </submittedName>
</protein>
<dbReference type="EMBL" id="UZAU01000488">
    <property type="status" value="NOT_ANNOTATED_CDS"/>
    <property type="molecule type" value="Genomic_DNA"/>
</dbReference>